<name>A0A4Y7JQS0_PAPSO</name>
<feature type="compositionally biased region" description="Basic and acidic residues" evidence="5">
    <location>
        <begin position="212"/>
        <end position="226"/>
    </location>
</feature>
<sequence length="301" mass="34405">MGTLLFDEIKKKTSDFLQEKYKVARLALTDVTEAELLAEEATNSDPWSPDARKMNRIADASFDIDDYWRIVEVIHKRLYAVDWKEWRQSYKALSLLDYLLTHGPEDFAEEFKCDVDVIEELGAFKYIDEKGFNWGANMEKKSERVLNLLKGGEFLTAARLKALKINKEIKGFGNLMGSPRASTSSPSSSGTSRTSFGSYSLTSSVWNESEDYSSKHEQNLPRKSHMENFPSPRGLPSEEGTHLWDNPILEAGSLLDPDEEEDEEKINNAFIWDNEKAVARSFSDVGKEIKKKLYRQFSTRC</sequence>
<evidence type="ECO:0000256" key="1">
    <source>
        <dbReference type="ARBA" id="ARBA00004132"/>
    </source>
</evidence>
<dbReference type="GO" id="GO:0005768">
    <property type="term" value="C:endosome"/>
    <property type="evidence" value="ECO:0007669"/>
    <property type="project" value="TreeGrafter"/>
</dbReference>
<dbReference type="SUPFAM" id="SSF48464">
    <property type="entry name" value="ENTH/VHS domain"/>
    <property type="match status" value="1"/>
</dbReference>
<feature type="region of interest" description="Disordered" evidence="5">
    <location>
        <begin position="176"/>
        <end position="198"/>
    </location>
</feature>
<evidence type="ECO:0000313" key="7">
    <source>
        <dbReference type="EMBL" id="RZC62400.1"/>
    </source>
</evidence>
<keyword evidence="8" id="KW-1185">Reference proteome</keyword>
<dbReference type="OrthoDB" id="4033880at2759"/>
<dbReference type="GO" id="GO:0005886">
    <property type="term" value="C:plasma membrane"/>
    <property type="evidence" value="ECO:0007669"/>
    <property type="project" value="TreeGrafter"/>
</dbReference>
<dbReference type="STRING" id="3469.A0A4Y7JQS0"/>
<feature type="region of interest" description="Disordered" evidence="5">
    <location>
        <begin position="210"/>
        <end position="242"/>
    </location>
</feature>
<evidence type="ECO:0000259" key="6">
    <source>
        <dbReference type="PROSITE" id="PS50942"/>
    </source>
</evidence>
<dbReference type="OMA" id="TDINDPY"/>
<feature type="compositionally biased region" description="Low complexity" evidence="5">
    <location>
        <begin position="177"/>
        <end position="198"/>
    </location>
</feature>
<dbReference type="Proteomes" id="UP000316621">
    <property type="component" value="Chromosome 5"/>
</dbReference>
<evidence type="ECO:0000256" key="3">
    <source>
        <dbReference type="ARBA" id="ARBA00023034"/>
    </source>
</evidence>
<evidence type="ECO:0000256" key="2">
    <source>
        <dbReference type="ARBA" id="ARBA00004555"/>
    </source>
</evidence>
<keyword evidence="3" id="KW-0333">Golgi apparatus</keyword>
<dbReference type="GO" id="GO:0006897">
    <property type="term" value="P:endocytosis"/>
    <property type="evidence" value="ECO:0007669"/>
    <property type="project" value="TreeGrafter"/>
</dbReference>
<reference evidence="7 8" key="1">
    <citation type="journal article" date="2018" name="Science">
        <title>The opium poppy genome and morphinan production.</title>
        <authorList>
            <person name="Guo L."/>
            <person name="Winzer T."/>
            <person name="Yang X."/>
            <person name="Li Y."/>
            <person name="Ning Z."/>
            <person name="He Z."/>
            <person name="Teodor R."/>
            <person name="Lu Y."/>
            <person name="Bowser T.A."/>
            <person name="Graham I.A."/>
            <person name="Ye K."/>
        </authorList>
    </citation>
    <scope>NUCLEOTIDE SEQUENCE [LARGE SCALE GENOMIC DNA]</scope>
    <source>
        <strain evidence="8">cv. HN1</strain>
        <tissue evidence="7">Leaves</tissue>
    </source>
</reference>
<feature type="domain" description="ENTH" evidence="6">
    <location>
        <begin position="26"/>
        <end position="159"/>
    </location>
</feature>
<evidence type="ECO:0000256" key="4">
    <source>
        <dbReference type="ARBA" id="ARBA00023329"/>
    </source>
</evidence>
<dbReference type="PROSITE" id="PS50942">
    <property type="entry name" value="ENTH"/>
    <property type="match status" value="1"/>
</dbReference>
<dbReference type="PANTHER" id="PTHR12276">
    <property type="entry name" value="EPSIN/ENT-RELATED"/>
    <property type="match status" value="1"/>
</dbReference>
<gene>
    <name evidence="7" type="ORF">C5167_024154</name>
</gene>
<dbReference type="Gramene" id="RZC62400">
    <property type="protein sequence ID" value="RZC62400"/>
    <property type="gene ID" value="C5167_024154"/>
</dbReference>
<dbReference type="EMBL" id="CM010719">
    <property type="protein sequence ID" value="RZC62400.1"/>
    <property type="molecule type" value="Genomic_DNA"/>
</dbReference>
<keyword evidence="4" id="KW-0968">Cytoplasmic vesicle</keyword>
<dbReference type="PANTHER" id="PTHR12276:SF95">
    <property type="entry name" value="ENTH_VHS FAMILY PROTEIN"/>
    <property type="match status" value="1"/>
</dbReference>
<evidence type="ECO:0000313" key="8">
    <source>
        <dbReference type="Proteomes" id="UP000316621"/>
    </source>
</evidence>
<proteinExistence type="predicted"/>
<accession>A0A4Y7JQS0</accession>
<protein>
    <recommendedName>
        <fullName evidence="6">ENTH domain-containing protein</fullName>
    </recommendedName>
</protein>
<dbReference type="GO" id="GO:0005794">
    <property type="term" value="C:Golgi apparatus"/>
    <property type="evidence" value="ECO:0007669"/>
    <property type="project" value="UniProtKB-SubCell"/>
</dbReference>
<comment type="subcellular location">
    <subcellularLocation>
        <location evidence="1">Cytoplasmic vesicle</location>
        <location evidence="1">Clathrin-coated vesicle</location>
    </subcellularLocation>
    <subcellularLocation>
        <location evidence="2">Golgi apparatus</location>
    </subcellularLocation>
</comment>
<dbReference type="Pfam" id="PF01417">
    <property type="entry name" value="ENTH"/>
    <property type="match status" value="1"/>
</dbReference>
<evidence type="ECO:0000256" key="5">
    <source>
        <dbReference type="SAM" id="MobiDB-lite"/>
    </source>
</evidence>
<dbReference type="GO" id="GO:0030125">
    <property type="term" value="C:clathrin vesicle coat"/>
    <property type="evidence" value="ECO:0007669"/>
    <property type="project" value="TreeGrafter"/>
</dbReference>
<dbReference type="GO" id="GO:0030276">
    <property type="term" value="F:clathrin binding"/>
    <property type="evidence" value="ECO:0007669"/>
    <property type="project" value="TreeGrafter"/>
</dbReference>
<dbReference type="Gene3D" id="1.25.40.90">
    <property type="match status" value="1"/>
</dbReference>
<dbReference type="GO" id="GO:0005543">
    <property type="term" value="F:phospholipid binding"/>
    <property type="evidence" value="ECO:0007669"/>
    <property type="project" value="TreeGrafter"/>
</dbReference>
<dbReference type="CDD" id="cd03571">
    <property type="entry name" value="ENTH"/>
    <property type="match status" value="1"/>
</dbReference>
<dbReference type="AlphaFoldDB" id="A0A4Y7JQS0"/>
<dbReference type="SMART" id="SM00273">
    <property type="entry name" value="ENTH"/>
    <property type="match status" value="1"/>
</dbReference>
<dbReference type="InterPro" id="IPR013809">
    <property type="entry name" value="ENTH"/>
</dbReference>
<organism evidence="7 8">
    <name type="scientific">Papaver somniferum</name>
    <name type="common">Opium poppy</name>
    <dbReference type="NCBI Taxonomy" id="3469"/>
    <lineage>
        <taxon>Eukaryota</taxon>
        <taxon>Viridiplantae</taxon>
        <taxon>Streptophyta</taxon>
        <taxon>Embryophyta</taxon>
        <taxon>Tracheophyta</taxon>
        <taxon>Spermatophyta</taxon>
        <taxon>Magnoliopsida</taxon>
        <taxon>Ranunculales</taxon>
        <taxon>Papaveraceae</taxon>
        <taxon>Papaveroideae</taxon>
        <taxon>Papaver</taxon>
    </lineage>
</organism>
<dbReference type="InterPro" id="IPR008942">
    <property type="entry name" value="ENTH_VHS"/>
</dbReference>